<organism evidence="2">
    <name type="scientific">Drosophila sechellia</name>
    <name type="common">Fruit fly</name>
    <dbReference type="NCBI Taxonomy" id="7238"/>
    <lineage>
        <taxon>Eukaryota</taxon>
        <taxon>Metazoa</taxon>
        <taxon>Ecdysozoa</taxon>
        <taxon>Arthropoda</taxon>
        <taxon>Hexapoda</taxon>
        <taxon>Insecta</taxon>
        <taxon>Pterygota</taxon>
        <taxon>Neoptera</taxon>
        <taxon>Endopterygota</taxon>
        <taxon>Diptera</taxon>
        <taxon>Brachycera</taxon>
        <taxon>Muscomorpha</taxon>
        <taxon>Ephydroidea</taxon>
        <taxon>Drosophilidae</taxon>
        <taxon>Drosophila</taxon>
        <taxon>Sophophora</taxon>
    </lineage>
</organism>
<sequence length="201" mass="22791">MGYPRDLSQSRVLHNWRPTRGPSCHSIWTLWSQEILILPGGGQMPPQLVAIVVPFVRRMWTTLLLRKTRRLRCQDISPPASSSYAFHHVPGMWIAFGTWWTAFDSNIHFDNWQRGFVIRTFGTAVRFYSIQRLTITTGLRVASLEARAISVPSSGSFSVVLEATGCLFRQLHLQLINVGAVGWLKNGQTELEAAHSEYSRP</sequence>
<dbReference type="EMBL" id="CH480819">
    <property type="protein sequence ID" value="EDW53244.1"/>
    <property type="molecule type" value="Genomic_DNA"/>
</dbReference>
<dbReference type="AlphaFoldDB" id="B4I163"/>
<proteinExistence type="predicted"/>
<evidence type="ECO:0000313" key="2">
    <source>
        <dbReference type="Proteomes" id="UP000001292"/>
    </source>
</evidence>
<dbReference type="HOGENOM" id="CLU_1361719_0_0_1"/>
<reference evidence="1 2" key="1">
    <citation type="journal article" date="2007" name="Nature">
        <title>Evolution of genes and genomes on the Drosophila phylogeny.</title>
        <authorList>
            <consortium name="Drosophila 12 Genomes Consortium"/>
            <person name="Clark A.G."/>
            <person name="Eisen M.B."/>
            <person name="Smith D.R."/>
            <person name="Bergman C.M."/>
            <person name="Oliver B."/>
            <person name="Markow T.A."/>
            <person name="Kaufman T.C."/>
            <person name="Kellis M."/>
            <person name="Gelbart W."/>
            <person name="Iyer V.N."/>
            <person name="Pollard D.A."/>
            <person name="Sackton T.B."/>
            <person name="Larracuente A.M."/>
            <person name="Singh N.D."/>
            <person name="Abad J.P."/>
            <person name="Abt D.N."/>
            <person name="Adryan B."/>
            <person name="Aguade M."/>
            <person name="Akashi H."/>
            <person name="Anderson W.W."/>
            <person name="Aquadro C.F."/>
            <person name="Ardell D.H."/>
            <person name="Arguello R."/>
            <person name="Artieri C.G."/>
            <person name="Barbash D.A."/>
            <person name="Barker D."/>
            <person name="Barsanti P."/>
            <person name="Batterham P."/>
            <person name="Batzoglou S."/>
            <person name="Begun D."/>
            <person name="Bhutkar A."/>
            <person name="Blanco E."/>
            <person name="Bosak S.A."/>
            <person name="Bradley R.K."/>
            <person name="Brand A.D."/>
            <person name="Brent M.R."/>
            <person name="Brooks A.N."/>
            <person name="Brown R.H."/>
            <person name="Butlin R.K."/>
            <person name="Caggese C."/>
            <person name="Calvi B.R."/>
            <person name="Bernardo de Carvalho A."/>
            <person name="Caspi A."/>
            <person name="Castrezana S."/>
            <person name="Celniker S.E."/>
            <person name="Chang J.L."/>
            <person name="Chapple C."/>
            <person name="Chatterji S."/>
            <person name="Chinwalla A."/>
            <person name="Civetta A."/>
            <person name="Clifton S.W."/>
            <person name="Comeron J.M."/>
            <person name="Costello J.C."/>
            <person name="Coyne J.A."/>
            <person name="Daub J."/>
            <person name="David R.G."/>
            <person name="Delcher A.L."/>
            <person name="Delehaunty K."/>
            <person name="Do C.B."/>
            <person name="Ebling H."/>
            <person name="Edwards K."/>
            <person name="Eickbush T."/>
            <person name="Evans J.D."/>
            <person name="Filipski A."/>
            <person name="Findeiss S."/>
            <person name="Freyhult E."/>
            <person name="Fulton L."/>
            <person name="Fulton R."/>
            <person name="Garcia A.C."/>
            <person name="Gardiner A."/>
            <person name="Garfield D.A."/>
            <person name="Garvin B.E."/>
            <person name="Gibson G."/>
            <person name="Gilbert D."/>
            <person name="Gnerre S."/>
            <person name="Godfrey J."/>
            <person name="Good R."/>
            <person name="Gotea V."/>
            <person name="Gravely B."/>
            <person name="Greenberg A.J."/>
            <person name="Griffiths-Jones S."/>
            <person name="Gross S."/>
            <person name="Guigo R."/>
            <person name="Gustafson E.A."/>
            <person name="Haerty W."/>
            <person name="Hahn M.W."/>
            <person name="Halligan D.L."/>
            <person name="Halpern A.L."/>
            <person name="Halter G.M."/>
            <person name="Han M.V."/>
            <person name="Heger A."/>
            <person name="Hillier L."/>
            <person name="Hinrichs A.S."/>
            <person name="Holmes I."/>
            <person name="Hoskins R.A."/>
            <person name="Hubisz M.J."/>
            <person name="Hultmark D."/>
            <person name="Huntley M.A."/>
            <person name="Jaffe D.B."/>
            <person name="Jagadeeshan S."/>
            <person name="Jeck W.R."/>
            <person name="Johnson J."/>
            <person name="Jones C.D."/>
            <person name="Jordan W.C."/>
            <person name="Karpen G.H."/>
            <person name="Kataoka E."/>
            <person name="Keightley P.D."/>
            <person name="Kheradpour P."/>
            <person name="Kirkness E.F."/>
            <person name="Koerich L.B."/>
            <person name="Kristiansen K."/>
            <person name="Kudrna D."/>
            <person name="Kulathinal R.J."/>
            <person name="Kumar S."/>
            <person name="Kwok R."/>
            <person name="Lander E."/>
            <person name="Langley C.H."/>
            <person name="Lapoint R."/>
            <person name="Lazzaro B.P."/>
            <person name="Lee S.J."/>
            <person name="Levesque L."/>
            <person name="Li R."/>
            <person name="Lin C.F."/>
            <person name="Lin M.F."/>
            <person name="Lindblad-Toh K."/>
            <person name="Llopart A."/>
            <person name="Long M."/>
            <person name="Low L."/>
            <person name="Lozovsky E."/>
            <person name="Lu J."/>
            <person name="Luo M."/>
            <person name="Machado C.A."/>
            <person name="Makalowski W."/>
            <person name="Marzo M."/>
            <person name="Matsuda M."/>
            <person name="Matzkin L."/>
            <person name="McAllister B."/>
            <person name="McBride C.S."/>
            <person name="McKernan B."/>
            <person name="McKernan K."/>
            <person name="Mendez-Lago M."/>
            <person name="Minx P."/>
            <person name="Mollenhauer M.U."/>
            <person name="Montooth K."/>
            <person name="Mount S.M."/>
            <person name="Mu X."/>
            <person name="Myers E."/>
            <person name="Negre B."/>
            <person name="Newfeld S."/>
            <person name="Nielsen R."/>
            <person name="Noor M.A."/>
            <person name="O'Grady P."/>
            <person name="Pachter L."/>
            <person name="Papaceit M."/>
            <person name="Parisi M.J."/>
            <person name="Parisi M."/>
            <person name="Parts L."/>
            <person name="Pedersen J.S."/>
            <person name="Pesole G."/>
            <person name="Phillippy A.M."/>
            <person name="Ponting C.P."/>
            <person name="Pop M."/>
            <person name="Porcelli D."/>
            <person name="Powell J.R."/>
            <person name="Prohaska S."/>
            <person name="Pruitt K."/>
            <person name="Puig M."/>
            <person name="Quesneville H."/>
            <person name="Ram K.R."/>
            <person name="Rand D."/>
            <person name="Rasmussen M.D."/>
            <person name="Reed L.K."/>
            <person name="Reenan R."/>
            <person name="Reily A."/>
            <person name="Remington K.A."/>
            <person name="Rieger T.T."/>
            <person name="Ritchie M.G."/>
            <person name="Robin C."/>
            <person name="Rogers Y.H."/>
            <person name="Rohde C."/>
            <person name="Rozas J."/>
            <person name="Rubenfield M.J."/>
            <person name="Ruiz A."/>
            <person name="Russo S."/>
            <person name="Salzberg S.L."/>
            <person name="Sanchez-Gracia A."/>
            <person name="Saranga D.J."/>
            <person name="Sato H."/>
            <person name="Schaeffer S.W."/>
            <person name="Schatz M.C."/>
            <person name="Schlenke T."/>
            <person name="Schwartz R."/>
            <person name="Segarra C."/>
            <person name="Singh R.S."/>
            <person name="Sirot L."/>
            <person name="Sirota M."/>
            <person name="Sisneros N.B."/>
            <person name="Smith C.D."/>
            <person name="Smith T.F."/>
            <person name="Spieth J."/>
            <person name="Stage D.E."/>
            <person name="Stark A."/>
            <person name="Stephan W."/>
            <person name="Strausberg R.L."/>
            <person name="Strempel S."/>
            <person name="Sturgill D."/>
            <person name="Sutton G."/>
            <person name="Sutton G.G."/>
            <person name="Tao W."/>
            <person name="Teichmann S."/>
            <person name="Tobari Y.N."/>
            <person name="Tomimura Y."/>
            <person name="Tsolas J.M."/>
            <person name="Valente V.L."/>
            <person name="Venter E."/>
            <person name="Venter J.C."/>
            <person name="Vicario S."/>
            <person name="Vieira F.G."/>
            <person name="Vilella A.J."/>
            <person name="Villasante A."/>
            <person name="Walenz B."/>
            <person name="Wang J."/>
            <person name="Wasserman M."/>
            <person name="Watts T."/>
            <person name="Wilson D."/>
            <person name="Wilson R.K."/>
            <person name="Wing R.A."/>
            <person name="Wolfner M.F."/>
            <person name="Wong A."/>
            <person name="Wong G.K."/>
            <person name="Wu C.I."/>
            <person name="Wu G."/>
            <person name="Yamamoto D."/>
            <person name="Yang H.P."/>
            <person name="Yang S.P."/>
            <person name="Yorke J.A."/>
            <person name="Yoshida K."/>
            <person name="Zdobnov E."/>
            <person name="Zhang P."/>
            <person name="Zhang Y."/>
            <person name="Zimin A.V."/>
            <person name="Baldwin J."/>
            <person name="Abdouelleil A."/>
            <person name="Abdulkadir J."/>
            <person name="Abebe A."/>
            <person name="Abera B."/>
            <person name="Abreu J."/>
            <person name="Acer S.C."/>
            <person name="Aftuck L."/>
            <person name="Alexander A."/>
            <person name="An P."/>
            <person name="Anderson E."/>
            <person name="Anderson S."/>
            <person name="Arachi H."/>
            <person name="Azer M."/>
            <person name="Bachantsang P."/>
            <person name="Barry A."/>
            <person name="Bayul T."/>
            <person name="Berlin A."/>
            <person name="Bessette D."/>
            <person name="Bloom T."/>
            <person name="Blye J."/>
            <person name="Boguslavskiy L."/>
            <person name="Bonnet C."/>
            <person name="Boukhgalter B."/>
            <person name="Bourzgui I."/>
            <person name="Brown A."/>
            <person name="Cahill P."/>
            <person name="Channer S."/>
            <person name="Cheshatsang Y."/>
            <person name="Chuda L."/>
            <person name="Citroen M."/>
            <person name="Collymore A."/>
            <person name="Cooke P."/>
            <person name="Costello M."/>
            <person name="D'Aco K."/>
            <person name="Daza R."/>
            <person name="De Haan G."/>
            <person name="DeGray S."/>
            <person name="DeMaso C."/>
            <person name="Dhargay N."/>
            <person name="Dooley K."/>
            <person name="Dooley E."/>
            <person name="Doricent M."/>
            <person name="Dorje P."/>
            <person name="Dorjee K."/>
            <person name="Dupes A."/>
            <person name="Elong R."/>
            <person name="Falk J."/>
            <person name="Farina A."/>
            <person name="Faro S."/>
            <person name="Ferguson D."/>
            <person name="Fisher S."/>
            <person name="Foley C.D."/>
            <person name="Franke A."/>
            <person name="Friedrich D."/>
            <person name="Gadbois L."/>
            <person name="Gearin G."/>
            <person name="Gearin C.R."/>
            <person name="Giannoukos G."/>
            <person name="Goode T."/>
            <person name="Graham J."/>
            <person name="Grandbois E."/>
            <person name="Grewal S."/>
            <person name="Gyaltsen K."/>
            <person name="Hafez N."/>
            <person name="Hagos B."/>
            <person name="Hall J."/>
            <person name="Henson C."/>
            <person name="Hollinger A."/>
            <person name="Honan T."/>
            <person name="Huard M.D."/>
            <person name="Hughes L."/>
            <person name="Hurhula B."/>
            <person name="Husby M.E."/>
            <person name="Kamat A."/>
            <person name="Kanga B."/>
            <person name="Kashin S."/>
            <person name="Khazanovich D."/>
            <person name="Kisner P."/>
            <person name="Lance K."/>
            <person name="Lara M."/>
            <person name="Lee W."/>
            <person name="Lennon N."/>
            <person name="Letendre F."/>
            <person name="LeVine R."/>
            <person name="Lipovsky A."/>
            <person name="Liu X."/>
            <person name="Liu J."/>
            <person name="Liu S."/>
            <person name="Lokyitsang T."/>
            <person name="Lokyitsang Y."/>
            <person name="Lubonja R."/>
            <person name="Lui A."/>
            <person name="MacDonald P."/>
            <person name="Magnisalis V."/>
            <person name="Maru K."/>
            <person name="Matthews C."/>
            <person name="McCusker W."/>
            <person name="McDonough S."/>
            <person name="Mehta T."/>
            <person name="Meldrim J."/>
            <person name="Meneus L."/>
            <person name="Mihai O."/>
            <person name="Mihalev A."/>
            <person name="Mihova T."/>
            <person name="Mittelman R."/>
            <person name="Mlenga V."/>
            <person name="Montmayeur A."/>
            <person name="Mulrain L."/>
            <person name="Navidi A."/>
            <person name="Naylor J."/>
            <person name="Negash T."/>
            <person name="Nguyen T."/>
            <person name="Nguyen N."/>
            <person name="Nicol R."/>
            <person name="Norbu C."/>
            <person name="Norbu N."/>
            <person name="Novod N."/>
            <person name="O'Neill B."/>
            <person name="Osman S."/>
            <person name="Markiewicz E."/>
            <person name="Oyono O.L."/>
            <person name="Patti C."/>
            <person name="Phunkhang P."/>
            <person name="Pierre F."/>
            <person name="Priest M."/>
            <person name="Raghuraman S."/>
            <person name="Rege F."/>
            <person name="Reyes R."/>
            <person name="Rise C."/>
            <person name="Rogov P."/>
            <person name="Ross K."/>
            <person name="Ryan E."/>
            <person name="Settipalli S."/>
            <person name="Shea T."/>
            <person name="Sherpa N."/>
            <person name="Shi L."/>
            <person name="Shih D."/>
            <person name="Sparrow T."/>
            <person name="Spaulding J."/>
            <person name="Stalker J."/>
            <person name="Stange-Thomann N."/>
            <person name="Stavropoulos S."/>
            <person name="Stone C."/>
            <person name="Strader C."/>
            <person name="Tesfaye S."/>
            <person name="Thomson T."/>
            <person name="Thoulutsang Y."/>
            <person name="Thoulutsang D."/>
            <person name="Topham K."/>
            <person name="Topping I."/>
            <person name="Tsamla T."/>
            <person name="Vassiliev H."/>
            <person name="Vo A."/>
            <person name="Wangchuk T."/>
            <person name="Wangdi T."/>
            <person name="Weiand M."/>
            <person name="Wilkinson J."/>
            <person name="Wilson A."/>
            <person name="Yadav S."/>
            <person name="Young G."/>
            <person name="Yu Q."/>
            <person name="Zembek L."/>
            <person name="Zhong D."/>
            <person name="Zimmer A."/>
            <person name="Zwirko Z."/>
            <person name="Jaffe D.B."/>
            <person name="Alvarez P."/>
            <person name="Brockman W."/>
            <person name="Butler J."/>
            <person name="Chin C."/>
            <person name="Gnerre S."/>
            <person name="Grabherr M."/>
            <person name="Kleber M."/>
            <person name="Mauceli E."/>
            <person name="MacCallum I."/>
        </authorList>
    </citation>
    <scope>NUCLEOTIDE SEQUENCE [LARGE SCALE GENOMIC DNA]</scope>
    <source>
        <strain evidence="2">Rob3c / Tucson 14021-0248.25</strain>
    </source>
</reference>
<keyword evidence="2" id="KW-1185">Reference proteome</keyword>
<accession>B4I163</accession>
<dbReference type="Proteomes" id="UP000001292">
    <property type="component" value="Unassembled WGS sequence"/>
</dbReference>
<gene>
    <name evidence="1" type="primary">Dsec\GM12719</name>
    <name evidence="1" type="ORF">Dsec_GM12719</name>
</gene>
<evidence type="ECO:0000313" key="1">
    <source>
        <dbReference type="EMBL" id="EDW53244.1"/>
    </source>
</evidence>
<name>B4I163_DROSE</name>
<protein>
    <submittedName>
        <fullName evidence="1">GM12719</fullName>
    </submittedName>
</protein>